<keyword evidence="1" id="KW-0812">Transmembrane</keyword>
<feature type="transmembrane region" description="Helical" evidence="1">
    <location>
        <begin position="49"/>
        <end position="70"/>
    </location>
</feature>
<evidence type="ECO:0000313" key="3">
    <source>
        <dbReference type="Proteomes" id="UP000230914"/>
    </source>
</evidence>
<proteinExistence type="predicted"/>
<organism evidence="2 3">
    <name type="scientific">Ilumatobacter coccineus</name>
    <dbReference type="NCBI Taxonomy" id="467094"/>
    <lineage>
        <taxon>Bacteria</taxon>
        <taxon>Bacillati</taxon>
        <taxon>Actinomycetota</taxon>
        <taxon>Acidimicrobiia</taxon>
        <taxon>Acidimicrobiales</taxon>
        <taxon>Ilumatobacteraceae</taxon>
        <taxon>Ilumatobacter</taxon>
    </lineage>
</organism>
<keyword evidence="1" id="KW-1133">Transmembrane helix</keyword>
<dbReference type="Proteomes" id="UP000230914">
    <property type="component" value="Unassembled WGS sequence"/>
</dbReference>
<name>A0A2G6K9D6_9ACTN</name>
<evidence type="ECO:0000313" key="2">
    <source>
        <dbReference type="EMBL" id="PIE32273.1"/>
    </source>
</evidence>
<protein>
    <submittedName>
        <fullName evidence="2">Uncharacterized protein</fullName>
    </submittedName>
</protein>
<comment type="caution">
    <text evidence="2">The sequence shown here is derived from an EMBL/GenBank/DDBJ whole genome shotgun (WGS) entry which is preliminary data.</text>
</comment>
<gene>
    <name evidence="2" type="ORF">CSA55_03625</name>
</gene>
<accession>A0A2G6K9D6</accession>
<dbReference type="EMBL" id="PDSL01000051">
    <property type="protein sequence ID" value="PIE32273.1"/>
    <property type="molecule type" value="Genomic_DNA"/>
</dbReference>
<sequence>MALVSVFATWTRRRWITAIVAAVITALAVGLPTDVIPNPVFGRAIEVTLWSYPSLVITSILAGLLIATYVREPDVESETPPTNAGLDRPGRAGGIGGFLTFFAVGCPTCNKLVIIALGSSGALDWFAPAQPILAIASIALLGWALKTRLANQISCAVPA</sequence>
<reference evidence="2 3" key="1">
    <citation type="submission" date="2017-10" db="EMBL/GenBank/DDBJ databases">
        <title>Novel microbial diversity and functional potential in the marine mammal oral microbiome.</title>
        <authorList>
            <person name="Dudek N.K."/>
            <person name="Sun C.L."/>
            <person name="Burstein D."/>
            <person name="Kantor R.S."/>
            <person name="Aliaga Goltsman D.S."/>
            <person name="Bik E.M."/>
            <person name="Thomas B.C."/>
            <person name="Banfield J.F."/>
            <person name="Relman D.A."/>
        </authorList>
    </citation>
    <scope>NUCLEOTIDE SEQUENCE [LARGE SCALE GENOMIC DNA]</scope>
    <source>
        <strain evidence="2">DOLJORAL78_61_10</strain>
    </source>
</reference>
<dbReference type="AlphaFoldDB" id="A0A2G6K9D6"/>
<keyword evidence="1" id="KW-0472">Membrane</keyword>
<feature type="transmembrane region" description="Helical" evidence="1">
    <location>
        <begin position="15"/>
        <end position="37"/>
    </location>
</feature>
<feature type="transmembrane region" description="Helical" evidence="1">
    <location>
        <begin position="125"/>
        <end position="145"/>
    </location>
</feature>
<evidence type="ECO:0000256" key="1">
    <source>
        <dbReference type="SAM" id="Phobius"/>
    </source>
</evidence>